<accession>A0A3N6LNK2</accession>
<dbReference type="Gene3D" id="1.10.10.10">
    <property type="entry name" value="Winged helix-like DNA-binding domain superfamily/Winged helix DNA-binding domain"/>
    <property type="match status" value="1"/>
</dbReference>
<sequence length="133" mass="14799">MVTEFSGKIAMTDNTRAGAKPVIDTHSLLSHPLRRRLLFELSNHDNPVHLDAPVDGMTGSESAGATTRHDRPPDPNTVKTELHHSHLPKLAAAGWIEYDSETKTIRYESRIETIQSVLQTTGDDLDQLRTAYD</sequence>
<feature type="domain" description="DUF7344" evidence="2">
    <location>
        <begin position="26"/>
        <end position="106"/>
    </location>
</feature>
<dbReference type="EMBL" id="REGA01000035">
    <property type="protein sequence ID" value="RQG89557.1"/>
    <property type="molecule type" value="Genomic_DNA"/>
</dbReference>
<organism evidence="3 4">
    <name type="scientific">Natrarchaeobius chitinivorans</name>
    <dbReference type="NCBI Taxonomy" id="1679083"/>
    <lineage>
        <taxon>Archaea</taxon>
        <taxon>Methanobacteriati</taxon>
        <taxon>Methanobacteriota</taxon>
        <taxon>Stenosarchaea group</taxon>
        <taxon>Halobacteria</taxon>
        <taxon>Halobacteriales</taxon>
        <taxon>Natrialbaceae</taxon>
        <taxon>Natrarchaeobius</taxon>
    </lineage>
</organism>
<keyword evidence="4" id="KW-1185">Reference proteome</keyword>
<evidence type="ECO:0000313" key="3">
    <source>
        <dbReference type="EMBL" id="RQG89557.1"/>
    </source>
</evidence>
<protein>
    <recommendedName>
        <fullName evidence="2">DUF7344 domain-containing protein</fullName>
    </recommendedName>
</protein>
<feature type="region of interest" description="Disordered" evidence="1">
    <location>
        <begin position="50"/>
        <end position="83"/>
    </location>
</feature>
<proteinExistence type="predicted"/>
<evidence type="ECO:0000313" key="4">
    <source>
        <dbReference type="Proteomes" id="UP000282323"/>
    </source>
</evidence>
<dbReference type="Pfam" id="PF24035">
    <property type="entry name" value="DUF7344"/>
    <property type="match status" value="1"/>
</dbReference>
<dbReference type="InterPro" id="IPR036388">
    <property type="entry name" value="WH-like_DNA-bd_sf"/>
</dbReference>
<dbReference type="Proteomes" id="UP000282323">
    <property type="component" value="Unassembled WGS sequence"/>
</dbReference>
<reference evidence="3 4" key="1">
    <citation type="submission" date="2018-10" db="EMBL/GenBank/DDBJ databases">
        <title>Natrarchaeobius chitinivorans gen. nov., sp. nov., and Natrarchaeobius haloalkaliphilus sp. nov., alkaliphilic, chitin-utilizing haloarchaea from hypersaline alkaline lakes.</title>
        <authorList>
            <person name="Sorokin D.Y."/>
            <person name="Elcheninov A.G."/>
            <person name="Kostrikina N.A."/>
            <person name="Bale N.J."/>
            <person name="Sinninghe Damste J.S."/>
            <person name="Khijniak T.V."/>
            <person name="Kublanov I.V."/>
            <person name="Toshchakov S.V."/>
        </authorList>
    </citation>
    <scope>NUCLEOTIDE SEQUENCE [LARGE SCALE GENOMIC DNA]</scope>
    <source>
        <strain evidence="3 4">AArcht4T</strain>
    </source>
</reference>
<dbReference type="AlphaFoldDB" id="A0A3N6LNK2"/>
<name>A0A3N6LNK2_NATCH</name>
<evidence type="ECO:0000259" key="2">
    <source>
        <dbReference type="Pfam" id="PF24035"/>
    </source>
</evidence>
<gene>
    <name evidence="3" type="ORF">EA473_21875</name>
</gene>
<dbReference type="InterPro" id="IPR055768">
    <property type="entry name" value="DUF7344"/>
</dbReference>
<evidence type="ECO:0000256" key="1">
    <source>
        <dbReference type="SAM" id="MobiDB-lite"/>
    </source>
</evidence>
<comment type="caution">
    <text evidence="3">The sequence shown here is derived from an EMBL/GenBank/DDBJ whole genome shotgun (WGS) entry which is preliminary data.</text>
</comment>